<comment type="similarity">
    <text evidence="2">Belongs to the MS4A family.</text>
</comment>
<proteinExistence type="inferred from homology"/>
<organism evidence="7 8">
    <name type="scientific">Perca flavescens</name>
    <name type="common">American yellow perch</name>
    <name type="synonym">Morone flavescens</name>
    <dbReference type="NCBI Taxonomy" id="8167"/>
    <lineage>
        <taxon>Eukaryota</taxon>
        <taxon>Metazoa</taxon>
        <taxon>Chordata</taxon>
        <taxon>Craniata</taxon>
        <taxon>Vertebrata</taxon>
        <taxon>Euteleostomi</taxon>
        <taxon>Actinopterygii</taxon>
        <taxon>Neopterygii</taxon>
        <taxon>Teleostei</taxon>
        <taxon>Neoteleostei</taxon>
        <taxon>Acanthomorphata</taxon>
        <taxon>Eupercaria</taxon>
        <taxon>Perciformes</taxon>
        <taxon>Percoidei</taxon>
        <taxon>Percidae</taxon>
        <taxon>Percinae</taxon>
        <taxon>Perca</taxon>
    </lineage>
</organism>
<dbReference type="AlphaFoldDB" id="A0A484DA16"/>
<feature type="transmembrane region" description="Helical" evidence="6">
    <location>
        <begin position="77"/>
        <end position="96"/>
    </location>
</feature>
<accession>A0A484DA16</accession>
<keyword evidence="8" id="KW-1185">Reference proteome</keyword>
<feature type="transmembrane region" description="Helical" evidence="6">
    <location>
        <begin position="108"/>
        <end position="127"/>
    </location>
</feature>
<keyword evidence="3 6" id="KW-0812">Transmembrane</keyword>
<evidence type="ECO:0000256" key="3">
    <source>
        <dbReference type="ARBA" id="ARBA00022692"/>
    </source>
</evidence>
<evidence type="ECO:0000256" key="6">
    <source>
        <dbReference type="SAM" id="Phobius"/>
    </source>
</evidence>
<dbReference type="GO" id="GO:0016020">
    <property type="term" value="C:membrane"/>
    <property type="evidence" value="ECO:0007669"/>
    <property type="project" value="UniProtKB-SubCell"/>
</dbReference>
<dbReference type="InterPro" id="IPR007237">
    <property type="entry name" value="CD20-like"/>
</dbReference>
<dbReference type="InterPro" id="IPR030417">
    <property type="entry name" value="MS4A"/>
</dbReference>
<keyword evidence="4 6" id="KW-1133">Transmembrane helix</keyword>
<name>A0A484DA16_PERFV</name>
<sequence length="225" mass="23857">MTVIAVAADSKSVFPSPCQILKTPCSSLFSGSVYHGLLQTSVTTAIGTMQIMVGLFNIGLGPGRTSTNPGDLTSLGAAYWLGAVFILTGIMSIVAGQFPSSCLMGFTVFMNSVGAIFAITGIVLYALDLGNASLLWMCESSSNNADQIGDNCRKVALFGQTVLTSMDNTLIAMAALQLFVSIRYAILGIKYLSSDMYKEEGDVEDQHPQLNEVLLTCPGDQNQLN</sequence>
<dbReference type="Pfam" id="PF04103">
    <property type="entry name" value="CD20"/>
    <property type="match status" value="1"/>
</dbReference>
<comment type="caution">
    <text evidence="7">The sequence shown here is derived from an EMBL/GenBank/DDBJ whole genome shotgun (WGS) entry which is preliminary data.</text>
</comment>
<evidence type="ECO:0000256" key="5">
    <source>
        <dbReference type="ARBA" id="ARBA00023136"/>
    </source>
</evidence>
<gene>
    <name evidence="7" type="ORF">EPR50_G00060600</name>
</gene>
<evidence type="ECO:0008006" key="9">
    <source>
        <dbReference type="Google" id="ProtNLM"/>
    </source>
</evidence>
<evidence type="ECO:0000256" key="4">
    <source>
        <dbReference type="ARBA" id="ARBA00022989"/>
    </source>
</evidence>
<evidence type="ECO:0000313" key="7">
    <source>
        <dbReference type="EMBL" id="TDH11410.1"/>
    </source>
</evidence>
<evidence type="ECO:0000256" key="2">
    <source>
        <dbReference type="ARBA" id="ARBA00009565"/>
    </source>
</evidence>
<evidence type="ECO:0000313" key="8">
    <source>
        <dbReference type="Proteomes" id="UP000295070"/>
    </source>
</evidence>
<feature type="transmembrane region" description="Helical" evidence="6">
    <location>
        <begin position="170"/>
        <end position="189"/>
    </location>
</feature>
<evidence type="ECO:0000256" key="1">
    <source>
        <dbReference type="ARBA" id="ARBA00004141"/>
    </source>
</evidence>
<reference evidence="7 8" key="1">
    <citation type="submission" date="2019-01" db="EMBL/GenBank/DDBJ databases">
        <title>A chromosome-scale genome assembly of the yellow perch, Perca flavescens.</title>
        <authorList>
            <person name="Feron R."/>
            <person name="Morvezen R."/>
            <person name="Bestin A."/>
            <person name="Haffray P."/>
            <person name="Klopp C."/>
            <person name="Zahm M."/>
            <person name="Cabau C."/>
            <person name="Roques C."/>
            <person name="Donnadieu C."/>
            <person name="Bouchez O."/>
            <person name="Christie M."/>
            <person name="Larson W."/>
            <person name="Guiguen Y."/>
        </authorList>
    </citation>
    <scope>NUCLEOTIDE SEQUENCE [LARGE SCALE GENOMIC DNA]</scope>
    <source>
        <strain evidence="7">YP-PL-M2</strain>
        <tissue evidence="7">Blood</tissue>
    </source>
</reference>
<dbReference type="Proteomes" id="UP000295070">
    <property type="component" value="Chromosome 6"/>
</dbReference>
<protein>
    <recommendedName>
        <fullName evidence="9">MARVEL domain-containing protein</fullName>
    </recommendedName>
</protein>
<keyword evidence="5 6" id="KW-0472">Membrane</keyword>
<dbReference type="STRING" id="8167.A0A484DA16"/>
<dbReference type="EMBL" id="SCKG01000006">
    <property type="protein sequence ID" value="TDH11410.1"/>
    <property type="molecule type" value="Genomic_DNA"/>
</dbReference>
<comment type="subcellular location">
    <subcellularLocation>
        <location evidence="1">Membrane</location>
        <topology evidence="1">Multi-pass membrane protein</topology>
    </subcellularLocation>
</comment>
<dbReference type="PANTHER" id="PTHR23320">
    <property type="entry name" value="MEMBRANE-SPANNING 4-DOMAINS SUBFAMILY A MS4A -RELATED"/>
    <property type="match status" value="1"/>
</dbReference>
<dbReference type="PANTHER" id="PTHR23320:SF125">
    <property type="entry name" value="TRANSMEMBRANE PROTEIN 176L.1-RELATED"/>
    <property type="match status" value="1"/>
</dbReference>